<evidence type="ECO:0000313" key="6">
    <source>
        <dbReference type="EMBL" id="KKO75271.1"/>
    </source>
</evidence>
<dbReference type="GeneID" id="36319757"/>
<dbReference type="PANTHER" id="PTHR45931:SF16">
    <property type="entry name" value="RING_U-BOX SUPERFAMILY PROTEIN"/>
    <property type="match status" value="1"/>
</dbReference>
<dbReference type="SMART" id="SM00184">
    <property type="entry name" value="RING"/>
    <property type="match status" value="1"/>
</dbReference>
<dbReference type="VEuPathDB" id="MicrosporidiaDB:AAJ76_2600025454"/>
<sequence length="149" mass="17537">MEISSDFDDEDYFCSDENTFIDTCIFEMCPFNLVNFDYEDDIEVSSPHIVDNNTHQSLCIDNDIEIINEINENIELQNIKINNIKNYKSTFYKNLINKKDQDTCGICFSYFTGNNKIITLKCAHFFHSKCVVPWITRHKTCPTCREKIF</sequence>
<protein>
    <submittedName>
        <fullName evidence="6">Zinc finger protein</fullName>
    </submittedName>
</protein>
<comment type="caution">
    <text evidence="6">The sequence shown here is derived from an EMBL/GenBank/DDBJ whole genome shotgun (WGS) entry which is preliminary data.</text>
</comment>
<dbReference type="GO" id="GO:0008270">
    <property type="term" value="F:zinc ion binding"/>
    <property type="evidence" value="ECO:0007669"/>
    <property type="project" value="UniProtKB-KW"/>
</dbReference>
<keyword evidence="1" id="KW-0479">Metal-binding</keyword>
<dbReference type="GO" id="GO:0005634">
    <property type="term" value="C:nucleus"/>
    <property type="evidence" value="ECO:0007669"/>
    <property type="project" value="TreeGrafter"/>
</dbReference>
<gene>
    <name evidence="6" type="ORF">AAJ76_2600025454</name>
</gene>
<dbReference type="AlphaFoldDB" id="A0A0F9WCS7"/>
<dbReference type="PANTHER" id="PTHR45931">
    <property type="entry name" value="SI:CH211-59O9.10"/>
    <property type="match status" value="1"/>
</dbReference>
<evidence type="ECO:0000259" key="5">
    <source>
        <dbReference type="PROSITE" id="PS50089"/>
    </source>
</evidence>
<dbReference type="Gene3D" id="3.30.40.10">
    <property type="entry name" value="Zinc/RING finger domain, C3HC4 (zinc finger)"/>
    <property type="match status" value="1"/>
</dbReference>
<dbReference type="CDD" id="cd16454">
    <property type="entry name" value="RING-H2_PA-TM-RING"/>
    <property type="match status" value="1"/>
</dbReference>
<accession>A0A0F9WCS7</accession>
<evidence type="ECO:0000256" key="3">
    <source>
        <dbReference type="ARBA" id="ARBA00022833"/>
    </source>
</evidence>
<evidence type="ECO:0000313" key="7">
    <source>
        <dbReference type="Proteomes" id="UP000034350"/>
    </source>
</evidence>
<keyword evidence="2 4" id="KW-0863">Zinc-finger</keyword>
<dbReference type="Proteomes" id="UP000034350">
    <property type="component" value="Unassembled WGS sequence"/>
</dbReference>
<dbReference type="InterPro" id="IPR051834">
    <property type="entry name" value="RING_finger_E3_ligase"/>
</dbReference>
<name>A0A0F9WCS7_9MICR</name>
<evidence type="ECO:0000256" key="1">
    <source>
        <dbReference type="ARBA" id="ARBA00022723"/>
    </source>
</evidence>
<dbReference type="VEuPathDB" id="MicrosporidiaDB:G9O61_00g019400"/>
<dbReference type="SMART" id="SM01197">
    <property type="entry name" value="FANCL_C"/>
    <property type="match status" value="1"/>
</dbReference>
<feature type="domain" description="RING-type" evidence="5">
    <location>
        <begin position="104"/>
        <end position="145"/>
    </location>
</feature>
<evidence type="ECO:0000256" key="4">
    <source>
        <dbReference type="PROSITE-ProRule" id="PRU00175"/>
    </source>
</evidence>
<evidence type="ECO:0000256" key="2">
    <source>
        <dbReference type="ARBA" id="ARBA00022771"/>
    </source>
</evidence>
<organism evidence="6 7">
    <name type="scientific">Vairimorpha ceranae</name>
    <dbReference type="NCBI Taxonomy" id="40302"/>
    <lineage>
        <taxon>Eukaryota</taxon>
        <taxon>Fungi</taxon>
        <taxon>Fungi incertae sedis</taxon>
        <taxon>Microsporidia</taxon>
        <taxon>Nosematidae</taxon>
        <taxon>Vairimorpha</taxon>
    </lineage>
</organism>
<dbReference type="EMBL" id="JPQZ01000026">
    <property type="protein sequence ID" value="KKO75271.1"/>
    <property type="molecule type" value="Genomic_DNA"/>
</dbReference>
<keyword evidence="3" id="KW-0862">Zinc</keyword>
<dbReference type="GO" id="GO:0061630">
    <property type="term" value="F:ubiquitin protein ligase activity"/>
    <property type="evidence" value="ECO:0007669"/>
    <property type="project" value="TreeGrafter"/>
</dbReference>
<dbReference type="OrthoDB" id="2196043at2759"/>
<dbReference type="SUPFAM" id="SSF57850">
    <property type="entry name" value="RING/U-box"/>
    <property type="match status" value="1"/>
</dbReference>
<dbReference type="VEuPathDB" id="MicrosporidiaDB:NCER_100314"/>
<dbReference type="PROSITE" id="PS50089">
    <property type="entry name" value="ZF_RING_2"/>
    <property type="match status" value="1"/>
</dbReference>
<proteinExistence type="predicted"/>
<keyword evidence="7" id="KW-1185">Reference proteome</keyword>
<dbReference type="GO" id="GO:0006511">
    <property type="term" value="P:ubiquitin-dependent protein catabolic process"/>
    <property type="evidence" value="ECO:0007669"/>
    <property type="project" value="TreeGrafter"/>
</dbReference>
<dbReference type="InterPro" id="IPR013083">
    <property type="entry name" value="Znf_RING/FYVE/PHD"/>
</dbReference>
<dbReference type="Pfam" id="PF13639">
    <property type="entry name" value="zf-RING_2"/>
    <property type="match status" value="1"/>
</dbReference>
<reference evidence="6 7" key="1">
    <citation type="journal article" date="2015" name="Environ. Microbiol.">
        <title>Genome analyses suggest the presence of polyploidy and recent human-driven expansions in eight global populations of the honeybee pathogen Nosema ceranae.</title>
        <authorList>
            <person name="Pelin A."/>
            <person name="Selman M."/>
            <person name="Aris-Brosou S."/>
            <person name="Farinelli L."/>
            <person name="Corradi N."/>
        </authorList>
    </citation>
    <scope>NUCLEOTIDE SEQUENCE [LARGE SCALE GENOMIC DNA]</scope>
    <source>
        <strain evidence="6 7">PA08 1199</strain>
    </source>
</reference>
<dbReference type="InterPro" id="IPR001841">
    <property type="entry name" value="Znf_RING"/>
</dbReference>
<dbReference type="RefSeq" id="XP_024331013.1">
    <property type="nucleotide sequence ID" value="XM_024474829.1"/>
</dbReference>